<protein>
    <recommendedName>
        <fullName evidence="6">Pseudouridine synthase</fullName>
        <ecNumber evidence="6">5.4.99.-</ecNumber>
    </recommendedName>
</protein>
<dbReference type="Pfam" id="PF01479">
    <property type="entry name" value="S4"/>
    <property type="match status" value="1"/>
</dbReference>
<keyword evidence="2 6" id="KW-0413">Isomerase</keyword>
<dbReference type="NCBIfam" id="TIGR00005">
    <property type="entry name" value="rluA_subfam"/>
    <property type="match status" value="1"/>
</dbReference>
<comment type="caution">
    <text evidence="8">The sequence shown here is derived from an EMBL/GenBank/DDBJ whole genome shotgun (WGS) entry which is preliminary data.</text>
</comment>
<comment type="function">
    <text evidence="6">Responsible for synthesis of pseudouridine from uracil.</text>
</comment>
<keyword evidence="8" id="KW-0456">Lyase</keyword>
<dbReference type="EC" id="5.4.99.-" evidence="6"/>
<dbReference type="GO" id="GO:0003723">
    <property type="term" value="F:RNA binding"/>
    <property type="evidence" value="ECO:0007669"/>
    <property type="project" value="UniProtKB-KW"/>
</dbReference>
<dbReference type="eggNOG" id="COG0564">
    <property type="taxonomic scope" value="Bacteria"/>
</dbReference>
<evidence type="ECO:0000259" key="7">
    <source>
        <dbReference type="SMART" id="SM00363"/>
    </source>
</evidence>
<keyword evidence="9" id="KW-1185">Reference proteome</keyword>
<comment type="catalytic activity">
    <reaction evidence="6">
        <text>a uridine in RNA = a pseudouridine in RNA</text>
        <dbReference type="Rhea" id="RHEA:48348"/>
        <dbReference type="Rhea" id="RHEA-COMP:12068"/>
        <dbReference type="Rhea" id="RHEA-COMP:12069"/>
        <dbReference type="ChEBI" id="CHEBI:65314"/>
        <dbReference type="ChEBI" id="CHEBI:65315"/>
    </reaction>
</comment>
<dbReference type="SMART" id="SM00363">
    <property type="entry name" value="S4"/>
    <property type="match status" value="1"/>
</dbReference>
<evidence type="ECO:0000256" key="5">
    <source>
        <dbReference type="PROSITE-ProRule" id="PRU00182"/>
    </source>
</evidence>
<dbReference type="InterPro" id="IPR020103">
    <property type="entry name" value="PsdUridine_synth_cat_dom_sf"/>
</dbReference>
<dbReference type="STRING" id="1070319.CAGGBEG34_210048"/>
<dbReference type="GO" id="GO:0160140">
    <property type="term" value="F:23S rRNA pseudouridine(1911/1915/1917) synthase activity"/>
    <property type="evidence" value="ECO:0007669"/>
    <property type="project" value="UniProtKB-EC"/>
</dbReference>
<dbReference type="AlphaFoldDB" id="G2J8T7"/>
<dbReference type="InterPro" id="IPR006224">
    <property type="entry name" value="PsdUridine_synth_RluA-like_CS"/>
</dbReference>
<dbReference type="PROSITE" id="PS50889">
    <property type="entry name" value="S4"/>
    <property type="match status" value="1"/>
</dbReference>
<dbReference type="Gene3D" id="3.10.290.10">
    <property type="entry name" value="RNA-binding S4 domain"/>
    <property type="match status" value="1"/>
</dbReference>
<dbReference type="EMBL" id="CAFB01000038">
    <property type="protein sequence ID" value="CCD29184.1"/>
    <property type="molecule type" value="Genomic_DNA"/>
</dbReference>
<dbReference type="InterPro" id="IPR002942">
    <property type="entry name" value="S4_RNA-bd"/>
</dbReference>
<dbReference type="SUPFAM" id="SSF55120">
    <property type="entry name" value="Pseudouridine synthase"/>
    <property type="match status" value="1"/>
</dbReference>
<evidence type="ECO:0000256" key="6">
    <source>
        <dbReference type="RuleBase" id="RU362028"/>
    </source>
</evidence>
<dbReference type="PANTHER" id="PTHR21600:SF44">
    <property type="entry name" value="RIBOSOMAL LARGE SUBUNIT PSEUDOURIDINE SYNTHASE D"/>
    <property type="match status" value="1"/>
</dbReference>
<dbReference type="PROSITE" id="PS01129">
    <property type="entry name" value="PSI_RLU"/>
    <property type="match status" value="1"/>
</dbReference>
<dbReference type="Proteomes" id="UP000054051">
    <property type="component" value="Unassembled WGS sequence"/>
</dbReference>
<evidence type="ECO:0000313" key="9">
    <source>
        <dbReference type="Proteomes" id="UP000054051"/>
    </source>
</evidence>
<comment type="similarity">
    <text evidence="1 6">Belongs to the pseudouridine synthase RluA family.</text>
</comment>
<evidence type="ECO:0000313" key="8">
    <source>
        <dbReference type="EMBL" id="CCD29184.1"/>
    </source>
</evidence>
<dbReference type="InterPro" id="IPR006145">
    <property type="entry name" value="PsdUridine_synth_RsuA/RluA"/>
</dbReference>
<dbReference type="InterPro" id="IPR006225">
    <property type="entry name" value="PsdUridine_synth_RluC/D"/>
</dbReference>
<dbReference type="CDD" id="cd02869">
    <property type="entry name" value="PseudoU_synth_RluA_like"/>
    <property type="match status" value="1"/>
</dbReference>
<gene>
    <name evidence="8" type="primary">rluD</name>
    <name evidence="8" type="ORF">CAGGBEG34_210048</name>
</gene>
<dbReference type="InterPro" id="IPR050188">
    <property type="entry name" value="RluA_PseudoU_synthase"/>
</dbReference>
<evidence type="ECO:0000256" key="2">
    <source>
        <dbReference type="ARBA" id="ARBA00023235"/>
    </source>
</evidence>
<dbReference type="InterPro" id="IPR036986">
    <property type="entry name" value="S4_RNA-bd_sf"/>
</dbReference>
<feature type="domain" description="RNA-binding S4" evidence="7">
    <location>
        <begin position="32"/>
        <end position="97"/>
    </location>
</feature>
<sequence>MTHSDANDYSRSALSHAPAPRVAHIPRALAGERLDKALARLFPDYSRNRLQHWIEAGRVQINGAPARLRQPALESATVVIHPERAPDVRAFTAEPVPLDILYEDEALVIIHKAAGYVVHPAAGNWGGTLLNGVLHRYGQAAAGIPRAGIVHRLDKDTSGVMVIARTLTAYTHLIRQLQARTMKRRYLAFALGTLARQEGAIDAPLGRHPRNRIQHAVVTGAAGKPARTHYRVLAMANKAGPSISAVQCDLETGRTHQIRVHLAHLGHPLIGDPVYGDARARHCAASFTRQALHAVRLELTHPLTGQRCIWSAPLPEDMAMLAQTLGLPPALATLHLSDQTPKTNREVNGL</sequence>
<reference evidence="8 9" key="1">
    <citation type="submission" date="2011-08" db="EMBL/GenBank/DDBJ databases">
        <title>The genome of the obligate endobacterium of an arbuscular mycorrhizal fungus reveals an interphylum network of nutritional interactions.</title>
        <authorList>
            <person name="Ghignone S."/>
            <person name="Salvioli A."/>
            <person name="Anca I."/>
            <person name="Lumini E."/>
            <person name="Ortu G."/>
            <person name="Petiti L."/>
            <person name="Cruveiller S."/>
            <person name="Bianciotto V."/>
            <person name="Piffanelli P."/>
            <person name="Lanfranco L."/>
            <person name="Bonfante P."/>
        </authorList>
    </citation>
    <scope>NUCLEOTIDE SEQUENCE [LARGE SCALE GENOMIC DNA]</scope>
    <source>
        <strain evidence="8 9">BEG34</strain>
    </source>
</reference>
<keyword evidence="5" id="KW-0694">RNA-binding</keyword>
<dbReference type="PANTHER" id="PTHR21600">
    <property type="entry name" value="MITOCHONDRIAL RNA PSEUDOURIDINE SYNTHASE"/>
    <property type="match status" value="1"/>
</dbReference>
<feature type="active site" evidence="4">
    <location>
        <position position="154"/>
    </location>
</feature>
<name>G2J8T7_9BURK</name>
<dbReference type="GO" id="GO:0000455">
    <property type="term" value="P:enzyme-directed rRNA pseudouridine synthesis"/>
    <property type="evidence" value="ECO:0007669"/>
    <property type="project" value="TreeGrafter"/>
</dbReference>
<evidence type="ECO:0000256" key="4">
    <source>
        <dbReference type="PIRSR" id="PIRSR606225-1"/>
    </source>
</evidence>
<dbReference type="CDD" id="cd00165">
    <property type="entry name" value="S4"/>
    <property type="match status" value="1"/>
</dbReference>
<organism evidence="8 9">
    <name type="scientific">Candidatus Glomeribacter gigasporarum BEG34</name>
    <dbReference type="NCBI Taxonomy" id="1070319"/>
    <lineage>
        <taxon>Bacteria</taxon>
        <taxon>Pseudomonadati</taxon>
        <taxon>Pseudomonadota</taxon>
        <taxon>Betaproteobacteria</taxon>
        <taxon>Burkholderiales</taxon>
        <taxon>Burkholderiaceae</taxon>
        <taxon>Candidatus Glomeribacter</taxon>
    </lineage>
</organism>
<accession>G2J8T7</accession>
<dbReference type="Gene3D" id="3.30.2350.10">
    <property type="entry name" value="Pseudouridine synthase"/>
    <property type="match status" value="1"/>
</dbReference>
<evidence type="ECO:0000256" key="1">
    <source>
        <dbReference type="ARBA" id="ARBA00010876"/>
    </source>
</evidence>
<evidence type="ECO:0000256" key="3">
    <source>
        <dbReference type="ARBA" id="ARBA00036882"/>
    </source>
</evidence>
<dbReference type="Pfam" id="PF00849">
    <property type="entry name" value="PseudoU_synth_2"/>
    <property type="match status" value="1"/>
</dbReference>
<dbReference type="SUPFAM" id="SSF55174">
    <property type="entry name" value="Alpha-L RNA-binding motif"/>
    <property type="match status" value="1"/>
</dbReference>
<proteinExistence type="inferred from homology"/>
<comment type="catalytic activity">
    <reaction evidence="3">
        <text>uridine(1911/1915/1917) in 23S rRNA = pseudouridine(1911/1915/1917) in 23S rRNA</text>
        <dbReference type="Rhea" id="RHEA:42524"/>
        <dbReference type="Rhea" id="RHEA-COMP:10097"/>
        <dbReference type="Rhea" id="RHEA-COMP:10098"/>
        <dbReference type="ChEBI" id="CHEBI:65314"/>
        <dbReference type="ChEBI" id="CHEBI:65315"/>
        <dbReference type="EC" id="5.4.99.23"/>
    </reaction>
</comment>
<dbReference type="GO" id="GO:0016829">
    <property type="term" value="F:lyase activity"/>
    <property type="evidence" value="ECO:0007669"/>
    <property type="project" value="UniProtKB-KW"/>
</dbReference>
<dbReference type="RefSeq" id="WP_006682419.1">
    <property type="nucleotide sequence ID" value="NZ_CAFB01000038.1"/>
</dbReference>